<dbReference type="EMBL" id="JARIHO010000113">
    <property type="protein sequence ID" value="KAJ7302694.1"/>
    <property type="molecule type" value="Genomic_DNA"/>
</dbReference>
<comment type="caution">
    <text evidence="2">The sequence shown here is derived from an EMBL/GenBank/DDBJ whole genome shotgun (WGS) entry which is preliminary data.</text>
</comment>
<evidence type="ECO:0000313" key="3">
    <source>
        <dbReference type="Proteomes" id="UP001218218"/>
    </source>
</evidence>
<feature type="region of interest" description="Disordered" evidence="1">
    <location>
        <begin position="1"/>
        <end position="50"/>
    </location>
</feature>
<keyword evidence="3" id="KW-1185">Reference proteome</keyword>
<feature type="compositionally biased region" description="Low complexity" evidence="1">
    <location>
        <begin position="33"/>
        <end position="50"/>
    </location>
</feature>
<accession>A0AAD6Z0E5</accession>
<proteinExistence type="predicted"/>
<evidence type="ECO:0000256" key="1">
    <source>
        <dbReference type="SAM" id="MobiDB-lite"/>
    </source>
</evidence>
<evidence type="ECO:0000313" key="2">
    <source>
        <dbReference type="EMBL" id="KAJ7302694.1"/>
    </source>
</evidence>
<dbReference type="Proteomes" id="UP001218218">
    <property type="component" value="Unassembled WGS sequence"/>
</dbReference>
<feature type="compositionally biased region" description="Low complexity" evidence="1">
    <location>
        <begin position="1"/>
        <end position="26"/>
    </location>
</feature>
<protein>
    <submittedName>
        <fullName evidence="2">Uncharacterized protein</fullName>
    </submittedName>
</protein>
<sequence length="220" mass="24736">MQAPTATPMQAPAATPMQVPAVTPTQAAPSMLTSQEAAPTTTTASQQTPELGRVHTTFEFGRAWGKEWAVCVGKFLNCKSQVTGWLLRGQKWTMPPALGTKIETQQTKELWVGVWWKWWESLQPEEHKIQDNNELSCPREVNWSEMVGLYGNNGILQVMATLVWWGEVAHKCGKAEIEGWRAAVDDVTWVLKRLLESKDVGRTDEPLQQRKRKGHTATEK</sequence>
<reference evidence="2" key="1">
    <citation type="submission" date="2023-03" db="EMBL/GenBank/DDBJ databases">
        <title>Massive genome expansion in bonnet fungi (Mycena s.s.) driven by repeated elements and novel gene families across ecological guilds.</title>
        <authorList>
            <consortium name="Lawrence Berkeley National Laboratory"/>
            <person name="Harder C.B."/>
            <person name="Miyauchi S."/>
            <person name="Viragh M."/>
            <person name="Kuo A."/>
            <person name="Thoen E."/>
            <person name="Andreopoulos B."/>
            <person name="Lu D."/>
            <person name="Skrede I."/>
            <person name="Drula E."/>
            <person name="Henrissat B."/>
            <person name="Morin E."/>
            <person name="Kohler A."/>
            <person name="Barry K."/>
            <person name="LaButti K."/>
            <person name="Morin E."/>
            <person name="Salamov A."/>
            <person name="Lipzen A."/>
            <person name="Mereny Z."/>
            <person name="Hegedus B."/>
            <person name="Baldrian P."/>
            <person name="Stursova M."/>
            <person name="Weitz H."/>
            <person name="Taylor A."/>
            <person name="Grigoriev I.V."/>
            <person name="Nagy L.G."/>
            <person name="Martin F."/>
            <person name="Kauserud H."/>
        </authorList>
    </citation>
    <scope>NUCLEOTIDE SEQUENCE</scope>
    <source>
        <strain evidence="2">CBHHK002</strain>
    </source>
</reference>
<dbReference type="AlphaFoldDB" id="A0AAD6Z0E5"/>
<organism evidence="2 3">
    <name type="scientific">Mycena albidolilacea</name>
    <dbReference type="NCBI Taxonomy" id="1033008"/>
    <lineage>
        <taxon>Eukaryota</taxon>
        <taxon>Fungi</taxon>
        <taxon>Dikarya</taxon>
        <taxon>Basidiomycota</taxon>
        <taxon>Agaricomycotina</taxon>
        <taxon>Agaricomycetes</taxon>
        <taxon>Agaricomycetidae</taxon>
        <taxon>Agaricales</taxon>
        <taxon>Marasmiineae</taxon>
        <taxon>Mycenaceae</taxon>
        <taxon>Mycena</taxon>
    </lineage>
</organism>
<name>A0AAD6Z0E5_9AGAR</name>
<gene>
    <name evidence="2" type="ORF">DFH08DRAFT_977680</name>
</gene>